<evidence type="ECO:0000313" key="9">
    <source>
        <dbReference type="Proteomes" id="UP001171751"/>
    </source>
</evidence>
<organism evidence="8 9">
    <name type="scientific">Atopococcus tabaci</name>
    <dbReference type="NCBI Taxonomy" id="269774"/>
    <lineage>
        <taxon>Bacteria</taxon>
        <taxon>Bacillati</taxon>
        <taxon>Bacillota</taxon>
        <taxon>Bacilli</taxon>
        <taxon>Lactobacillales</taxon>
        <taxon>Carnobacteriaceae</taxon>
        <taxon>Atopococcus</taxon>
    </lineage>
</organism>
<evidence type="ECO:0000256" key="7">
    <source>
        <dbReference type="HAMAP-Rule" id="MF_00114"/>
    </source>
</evidence>
<dbReference type="InterPro" id="IPR011343">
    <property type="entry name" value="DeoC"/>
</dbReference>
<keyword evidence="4 7" id="KW-0704">Schiff base</keyword>
<dbReference type="GO" id="GO:0016052">
    <property type="term" value="P:carbohydrate catabolic process"/>
    <property type="evidence" value="ECO:0007669"/>
    <property type="project" value="TreeGrafter"/>
</dbReference>
<evidence type="ECO:0000256" key="5">
    <source>
        <dbReference type="ARBA" id="ARBA00048791"/>
    </source>
</evidence>
<dbReference type="FunFam" id="3.20.20.70:FF:000044">
    <property type="entry name" value="Deoxyribose-phosphate aldolase"/>
    <property type="match status" value="1"/>
</dbReference>
<comment type="function">
    <text evidence="6 7">Catalyzes a reversible aldol reaction between acetaldehyde and D-glyceraldehyde 3-phosphate to generate 2-deoxy-D-ribose 5-phosphate.</text>
</comment>
<dbReference type="GO" id="GO:0005737">
    <property type="term" value="C:cytoplasm"/>
    <property type="evidence" value="ECO:0007669"/>
    <property type="project" value="UniProtKB-SubCell"/>
</dbReference>
<keyword evidence="9" id="KW-1185">Reference proteome</keyword>
<accession>A0AA43UBU2</accession>
<evidence type="ECO:0000256" key="6">
    <source>
        <dbReference type="ARBA" id="ARBA00056337"/>
    </source>
</evidence>
<evidence type="ECO:0000256" key="1">
    <source>
        <dbReference type="ARBA" id="ARBA00010936"/>
    </source>
</evidence>
<dbReference type="CDD" id="cd00959">
    <property type="entry name" value="DeoC"/>
    <property type="match status" value="1"/>
</dbReference>
<dbReference type="InterPro" id="IPR002915">
    <property type="entry name" value="DeoC/FbaB/LacD_aldolase"/>
</dbReference>
<evidence type="ECO:0000256" key="4">
    <source>
        <dbReference type="ARBA" id="ARBA00023270"/>
    </source>
</evidence>
<protein>
    <recommendedName>
        <fullName evidence="7">Deoxyribose-phosphate aldolase</fullName>
        <shortName evidence="7">DERA</shortName>
        <ecNumber evidence="7">4.1.2.4</ecNumber>
    </recommendedName>
    <alternativeName>
        <fullName evidence="7">2-deoxy-D-ribose 5-phosphate aldolase</fullName>
    </alternativeName>
    <alternativeName>
        <fullName evidence="7">Phosphodeoxyriboaldolase</fullName>
        <shortName evidence="7">Deoxyriboaldolase</shortName>
    </alternativeName>
</protein>
<gene>
    <name evidence="7 8" type="primary">deoC</name>
    <name evidence="8" type="ORF">Q4F26_01970</name>
</gene>
<evidence type="ECO:0000256" key="2">
    <source>
        <dbReference type="ARBA" id="ARBA00022490"/>
    </source>
</evidence>
<reference evidence="8" key="1">
    <citation type="submission" date="2023-07" db="EMBL/GenBank/DDBJ databases">
        <title>Between Cages and Wild: Unraveling the Impact of Captivity on Animal Microbiomes and Antimicrobial Resistance.</title>
        <authorList>
            <person name="Schmartz G.P."/>
            <person name="Rehner J."/>
            <person name="Schuff M.J."/>
            <person name="Becker S.L."/>
            <person name="Kravczyk M."/>
            <person name="Gurevich A."/>
            <person name="Francke R."/>
            <person name="Mueller R."/>
            <person name="Keller V."/>
            <person name="Keller A."/>
        </authorList>
    </citation>
    <scope>NUCLEOTIDE SEQUENCE</scope>
    <source>
        <strain evidence="8">S39M_St_73</strain>
    </source>
</reference>
<dbReference type="PANTHER" id="PTHR10889:SF1">
    <property type="entry name" value="DEOXYRIBOSE-PHOSPHATE ALDOLASE"/>
    <property type="match status" value="1"/>
</dbReference>
<dbReference type="SUPFAM" id="SSF51569">
    <property type="entry name" value="Aldolase"/>
    <property type="match status" value="1"/>
</dbReference>
<dbReference type="NCBIfam" id="TIGR00126">
    <property type="entry name" value="deoC"/>
    <property type="match status" value="1"/>
</dbReference>
<dbReference type="AlphaFoldDB" id="A0AA43UBU2"/>
<dbReference type="HAMAP" id="MF_00114">
    <property type="entry name" value="DeoC_type1"/>
    <property type="match status" value="1"/>
</dbReference>
<proteinExistence type="inferred from homology"/>
<dbReference type="PIRSF" id="PIRSF001357">
    <property type="entry name" value="DeoC"/>
    <property type="match status" value="1"/>
</dbReference>
<dbReference type="SMART" id="SM01133">
    <property type="entry name" value="DeoC"/>
    <property type="match status" value="1"/>
</dbReference>
<dbReference type="GO" id="GO:0006018">
    <property type="term" value="P:2-deoxyribose 1-phosphate catabolic process"/>
    <property type="evidence" value="ECO:0007669"/>
    <property type="project" value="UniProtKB-UniRule"/>
</dbReference>
<feature type="active site" description="Proton donor/acceptor" evidence="7">
    <location>
        <position position="183"/>
    </location>
</feature>
<keyword evidence="2 7" id="KW-0963">Cytoplasm</keyword>
<sequence>MITKKELAGKIDHTLLGPEATLEKVKEVTQFAIEYETASVCVSPDRLQIVSNMLKDSSVLACTVIGFPHGTQTTASKVAEAEEAAENGADELDMVINVGHLKDGNNDYVKKDIQAVVQATDKVVKVIIETSLLTEEEKIKACQLAEEAGADFVKTSTGYTGGGATAEDVKLMRETVSDALQVKASGGIRSLEGCLKMLEAGADRIGASRSRDILAECDA</sequence>
<comment type="similarity">
    <text evidence="1 7">Belongs to the DeoC/FbaB aldolase family. DeoC type 1 subfamily.</text>
</comment>
<comment type="catalytic activity">
    <reaction evidence="5 7">
        <text>2-deoxy-D-ribose 5-phosphate = D-glyceraldehyde 3-phosphate + acetaldehyde</text>
        <dbReference type="Rhea" id="RHEA:12821"/>
        <dbReference type="ChEBI" id="CHEBI:15343"/>
        <dbReference type="ChEBI" id="CHEBI:59776"/>
        <dbReference type="ChEBI" id="CHEBI:62877"/>
        <dbReference type="EC" id="4.1.2.4"/>
    </reaction>
</comment>
<comment type="subcellular location">
    <subcellularLocation>
        <location evidence="7">Cytoplasm</location>
    </subcellularLocation>
</comment>
<dbReference type="InterPro" id="IPR028581">
    <property type="entry name" value="DeoC_typeI"/>
</dbReference>
<dbReference type="EC" id="4.1.2.4" evidence="7"/>
<dbReference type="EMBL" id="JAUNQW010000005">
    <property type="protein sequence ID" value="MDO5457091.1"/>
    <property type="molecule type" value="Genomic_DNA"/>
</dbReference>
<dbReference type="Gene3D" id="3.20.20.70">
    <property type="entry name" value="Aldolase class I"/>
    <property type="match status" value="1"/>
</dbReference>
<dbReference type="GO" id="GO:0009264">
    <property type="term" value="P:deoxyribonucleotide catabolic process"/>
    <property type="evidence" value="ECO:0007669"/>
    <property type="project" value="UniProtKB-UniRule"/>
</dbReference>
<comment type="caution">
    <text evidence="8">The sequence shown here is derived from an EMBL/GenBank/DDBJ whole genome shotgun (WGS) entry which is preliminary data.</text>
</comment>
<feature type="active site" description="Schiff-base intermediate with acetaldehyde" evidence="7">
    <location>
        <position position="154"/>
    </location>
</feature>
<dbReference type="GO" id="GO:0004139">
    <property type="term" value="F:deoxyribose-phosphate aldolase activity"/>
    <property type="evidence" value="ECO:0007669"/>
    <property type="project" value="UniProtKB-UniRule"/>
</dbReference>
<evidence type="ECO:0000256" key="3">
    <source>
        <dbReference type="ARBA" id="ARBA00023239"/>
    </source>
</evidence>
<dbReference type="Pfam" id="PF01791">
    <property type="entry name" value="DeoC"/>
    <property type="match status" value="1"/>
</dbReference>
<dbReference type="InterPro" id="IPR013785">
    <property type="entry name" value="Aldolase_TIM"/>
</dbReference>
<dbReference type="PANTHER" id="PTHR10889">
    <property type="entry name" value="DEOXYRIBOSE-PHOSPHATE ALDOLASE"/>
    <property type="match status" value="1"/>
</dbReference>
<evidence type="ECO:0000313" key="8">
    <source>
        <dbReference type="EMBL" id="MDO5457091.1"/>
    </source>
</evidence>
<comment type="pathway">
    <text evidence="7">Carbohydrate degradation; 2-deoxy-D-ribose 1-phosphate degradation; D-glyceraldehyde 3-phosphate and acetaldehyde from 2-deoxy-alpha-D-ribose 1-phosphate: step 2/2.</text>
</comment>
<feature type="active site" description="Proton donor/acceptor" evidence="7">
    <location>
        <position position="93"/>
    </location>
</feature>
<dbReference type="Proteomes" id="UP001171751">
    <property type="component" value="Unassembled WGS sequence"/>
</dbReference>
<name>A0AA43UBU2_9LACT</name>
<keyword evidence="3 7" id="KW-0456">Lyase</keyword>